<evidence type="ECO:0000313" key="1">
    <source>
        <dbReference type="EMBL" id="UOQ64824.1"/>
    </source>
</evidence>
<dbReference type="Proteomes" id="UP000830401">
    <property type="component" value="Chromosome"/>
</dbReference>
<evidence type="ECO:0008006" key="3">
    <source>
        <dbReference type="Google" id="ProtNLM"/>
    </source>
</evidence>
<dbReference type="EMBL" id="CP095061">
    <property type="protein sequence ID" value="UOQ64824.1"/>
    <property type="molecule type" value="Genomic_DNA"/>
</dbReference>
<name>A0ABY4G2M5_9BACT</name>
<proteinExistence type="predicted"/>
<dbReference type="RefSeq" id="WP_245118820.1">
    <property type="nucleotide sequence ID" value="NZ_CP095061.1"/>
</dbReference>
<organism evidence="1 2">
    <name type="scientific">Hymenobacter volaticus</name>
    <dbReference type="NCBI Taxonomy" id="2932254"/>
    <lineage>
        <taxon>Bacteria</taxon>
        <taxon>Pseudomonadati</taxon>
        <taxon>Bacteroidota</taxon>
        <taxon>Cytophagia</taxon>
        <taxon>Cytophagales</taxon>
        <taxon>Hymenobacteraceae</taxon>
        <taxon>Hymenobacter</taxon>
    </lineage>
</organism>
<protein>
    <recommendedName>
        <fullName evidence="3">YgiT-type zinc finger protein</fullName>
    </recommendedName>
</protein>
<evidence type="ECO:0000313" key="2">
    <source>
        <dbReference type="Proteomes" id="UP000830401"/>
    </source>
</evidence>
<accession>A0ABY4G2M5</accession>
<keyword evidence="2" id="KW-1185">Reference proteome</keyword>
<gene>
    <name evidence="1" type="ORF">MUN86_14765</name>
</gene>
<reference evidence="1" key="1">
    <citation type="submission" date="2022-04" db="EMBL/GenBank/DDBJ databases">
        <title>Hymenobacter sp. isolated from the air.</title>
        <authorList>
            <person name="Won M."/>
            <person name="Lee C.-M."/>
            <person name="Woen H.-Y."/>
            <person name="Kwon S.-W."/>
        </authorList>
    </citation>
    <scope>NUCLEOTIDE SEQUENCE</scope>
    <source>
        <strain evidence="1">5420S-77</strain>
    </source>
</reference>
<sequence>MLWVQQQMETLGPVLITEITTSCPECGVSQQATFDMQSFLLTRLKNERKRLMVEVHAIALNYSWGHNEILNLPRTMRKTYAELIGLN</sequence>